<organism evidence="1 2">
    <name type="scientific">Suillus plorans</name>
    <dbReference type="NCBI Taxonomy" id="116603"/>
    <lineage>
        <taxon>Eukaryota</taxon>
        <taxon>Fungi</taxon>
        <taxon>Dikarya</taxon>
        <taxon>Basidiomycota</taxon>
        <taxon>Agaricomycotina</taxon>
        <taxon>Agaricomycetes</taxon>
        <taxon>Agaricomycetidae</taxon>
        <taxon>Boletales</taxon>
        <taxon>Suillineae</taxon>
        <taxon>Suillaceae</taxon>
        <taxon>Suillus</taxon>
    </lineage>
</organism>
<dbReference type="AlphaFoldDB" id="A0A9P7DN38"/>
<name>A0A9P7DN38_9AGAM</name>
<gene>
    <name evidence="1" type="ORF">HD556DRAFT_1440027</name>
</gene>
<dbReference type="Proteomes" id="UP000719766">
    <property type="component" value="Unassembled WGS sequence"/>
</dbReference>
<proteinExistence type="predicted"/>
<protein>
    <submittedName>
        <fullName evidence="1">Uncharacterized protein</fullName>
    </submittedName>
</protein>
<dbReference type="RefSeq" id="XP_041163503.1">
    <property type="nucleotide sequence ID" value="XM_041306043.1"/>
</dbReference>
<sequence>MVEFALPFINIRFFPRWHLFWNIIVDFFEDALGPAAQSRMKELLEWWTRKVFGRNHRQDLMLDVVSKMSVSALATQRQQMEDSAFDSD</sequence>
<comment type="caution">
    <text evidence="1">The sequence shown here is derived from an EMBL/GenBank/DDBJ whole genome shotgun (WGS) entry which is preliminary data.</text>
</comment>
<keyword evidence="2" id="KW-1185">Reference proteome</keyword>
<reference evidence="1" key="1">
    <citation type="journal article" date="2020" name="New Phytol.">
        <title>Comparative genomics reveals dynamic genome evolution in host specialist ectomycorrhizal fungi.</title>
        <authorList>
            <person name="Lofgren L.A."/>
            <person name="Nguyen N.H."/>
            <person name="Vilgalys R."/>
            <person name="Ruytinx J."/>
            <person name="Liao H.L."/>
            <person name="Branco S."/>
            <person name="Kuo A."/>
            <person name="LaButti K."/>
            <person name="Lipzen A."/>
            <person name="Andreopoulos W."/>
            <person name="Pangilinan J."/>
            <person name="Riley R."/>
            <person name="Hundley H."/>
            <person name="Na H."/>
            <person name="Barry K."/>
            <person name="Grigoriev I.V."/>
            <person name="Stajich J.E."/>
            <person name="Kennedy P.G."/>
        </authorList>
    </citation>
    <scope>NUCLEOTIDE SEQUENCE</scope>
    <source>
        <strain evidence="1">S12</strain>
    </source>
</reference>
<evidence type="ECO:0000313" key="1">
    <source>
        <dbReference type="EMBL" id="KAG1798962.1"/>
    </source>
</evidence>
<accession>A0A9P7DN38</accession>
<dbReference type="EMBL" id="JABBWE010000012">
    <property type="protein sequence ID" value="KAG1798962.1"/>
    <property type="molecule type" value="Genomic_DNA"/>
</dbReference>
<dbReference type="OrthoDB" id="2616963at2759"/>
<dbReference type="GeneID" id="64599807"/>
<evidence type="ECO:0000313" key="2">
    <source>
        <dbReference type="Proteomes" id="UP000719766"/>
    </source>
</evidence>